<evidence type="ECO:0000313" key="1">
    <source>
        <dbReference type="EMBL" id="KZT66877.1"/>
    </source>
</evidence>
<dbReference type="Proteomes" id="UP000076727">
    <property type="component" value="Unassembled WGS sequence"/>
</dbReference>
<name>A0A165NEI0_9APHY</name>
<protein>
    <submittedName>
        <fullName evidence="1">Uncharacterized protein</fullName>
    </submittedName>
</protein>
<dbReference type="AlphaFoldDB" id="A0A165NEI0"/>
<gene>
    <name evidence="1" type="ORF">DAEQUDRAFT_436702</name>
</gene>
<proteinExistence type="predicted"/>
<dbReference type="EMBL" id="KV429083">
    <property type="protein sequence ID" value="KZT66877.1"/>
    <property type="molecule type" value="Genomic_DNA"/>
</dbReference>
<sequence>MLPLTKSKSSGRSVSILELAVPVLRTSAGSAPLPYKTLAGFHELQRILHLVLVFMKHRCLSPLSLVPIFYIPLHIPGLPVIPPKSVS</sequence>
<reference evidence="1 2" key="1">
    <citation type="journal article" date="2016" name="Mol. Biol. Evol.">
        <title>Comparative Genomics of Early-Diverging Mushroom-Forming Fungi Provides Insights into the Origins of Lignocellulose Decay Capabilities.</title>
        <authorList>
            <person name="Nagy L.G."/>
            <person name="Riley R."/>
            <person name="Tritt A."/>
            <person name="Adam C."/>
            <person name="Daum C."/>
            <person name="Floudas D."/>
            <person name="Sun H."/>
            <person name="Yadav J.S."/>
            <person name="Pangilinan J."/>
            <person name="Larsson K.H."/>
            <person name="Matsuura K."/>
            <person name="Barry K."/>
            <person name="Labutti K."/>
            <person name="Kuo R."/>
            <person name="Ohm R.A."/>
            <person name="Bhattacharya S.S."/>
            <person name="Shirouzu T."/>
            <person name="Yoshinaga Y."/>
            <person name="Martin F.M."/>
            <person name="Grigoriev I.V."/>
            <person name="Hibbett D.S."/>
        </authorList>
    </citation>
    <scope>NUCLEOTIDE SEQUENCE [LARGE SCALE GENOMIC DNA]</scope>
    <source>
        <strain evidence="1 2">L-15889</strain>
    </source>
</reference>
<keyword evidence="2" id="KW-1185">Reference proteome</keyword>
<organism evidence="1 2">
    <name type="scientific">Daedalea quercina L-15889</name>
    <dbReference type="NCBI Taxonomy" id="1314783"/>
    <lineage>
        <taxon>Eukaryota</taxon>
        <taxon>Fungi</taxon>
        <taxon>Dikarya</taxon>
        <taxon>Basidiomycota</taxon>
        <taxon>Agaricomycotina</taxon>
        <taxon>Agaricomycetes</taxon>
        <taxon>Polyporales</taxon>
        <taxon>Fomitopsis</taxon>
    </lineage>
</organism>
<evidence type="ECO:0000313" key="2">
    <source>
        <dbReference type="Proteomes" id="UP000076727"/>
    </source>
</evidence>
<accession>A0A165NEI0</accession>